<dbReference type="PANTHER" id="PTHR30137:SF6">
    <property type="entry name" value="LUCIFERASE-LIKE MONOOXYGENASE"/>
    <property type="match status" value="1"/>
</dbReference>
<dbReference type="EMBL" id="JJRY01000012">
    <property type="protein sequence ID" value="KEF37655.1"/>
    <property type="molecule type" value="Genomic_DNA"/>
</dbReference>
<dbReference type="GO" id="GO:0016705">
    <property type="term" value="F:oxidoreductase activity, acting on paired donors, with incorporation or reduction of molecular oxygen"/>
    <property type="evidence" value="ECO:0007669"/>
    <property type="project" value="InterPro"/>
</dbReference>
<feature type="domain" description="Luciferase-like" evidence="2">
    <location>
        <begin position="11"/>
        <end position="301"/>
    </location>
</feature>
<dbReference type="Gene3D" id="3.20.20.30">
    <property type="entry name" value="Luciferase-like domain"/>
    <property type="match status" value="1"/>
</dbReference>
<reference evidence="3 4" key="1">
    <citation type="submission" date="2014-04" db="EMBL/GenBank/DDBJ databases">
        <title>Draft genome sequence of Bacillus azotoformans MEV2011, a (co-) denitrifying strain unable to grow in the presence of oxygen.</title>
        <authorList>
            <person name="Nielsen M."/>
            <person name="Schreiber L."/>
            <person name="Finster K."/>
            <person name="Schramm A."/>
        </authorList>
    </citation>
    <scope>NUCLEOTIDE SEQUENCE [LARGE SCALE GENOMIC DNA]</scope>
    <source>
        <strain evidence="3 4">MEV2011</strain>
    </source>
</reference>
<evidence type="ECO:0000259" key="2">
    <source>
        <dbReference type="Pfam" id="PF00296"/>
    </source>
</evidence>
<organism evidence="3 4">
    <name type="scientific">Schinkia azotoformans MEV2011</name>
    <dbReference type="NCBI Taxonomy" id="1348973"/>
    <lineage>
        <taxon>Bacteria</taxon>
        <taxon>Bacillati</taxon>
        <taxon>Bacillota</taxon>
        <taxon>Bacilli</taxon>
        <taxon>Bacillales</taxon>
        <taxon>Bacillaceae</taxon>
        <taxon>Calidifontibacillus/Schinkia group</taxon>
        <taxon>Schinkia</taxon>
    </lineage>
</organism>
<evidence type="ECO:0000313" key="3">
    <source>
        <dbReference type="EMBL" id="KEF37655.1"/>
    </source>
</evidence>
<dbReference type="NCBIfam" id="TIGR03558">
    <property type="entry name" value="oxido_grp_1"/>
    <property type="match status" value="1"/>
</dbReference>
<dbReference type="SUPFAM" id="SSF51679">
    <property type="entry name" value="Bacterial luciferase-like"/>
    <property type="match status" value="1"/>
</dbReference>
<name>A0A072NWR4_SCHAZ</name>
<dbReference type="Proteomes" id="UP000027936">
    <property type="component" value="Unassembled WGS sequence"/>
</dbReference>
<proteinExistence type="predicted"/>
<dbReference type="InterPro" id="IPR011251">
    <property type="entry name" value="Luciferase-like_dom"/>
</dbReference>
<evidence type="ECO:0000313" key="4">
    <source>
        <dbReference type="Proteomes" id="UP000027936"/>
    </source>
</evidence>
<protein>
    <submittedName>
        <fullName evidence="3">Luciferase family oxidoreductase, group 1</fullName>
    </submittedName>
</protein>
<dbReference type="FunFam" id="3.20.20.30:FF:000002">
    <property type="entry name" value="LLM class flavin-dependent oxidoreductase"/>
    <property type="match status" value="1"/>
</dbReference>
<dbReference type="AlphaFoldDB" id="A0A072NWR4"/>
<dbReference type="OrthoDB" id="9780518at2"/>
<comment type="similarity">
    <text evidence="1">To bacterial alkanal monooxygenase alpha and beta chains.</text>
</comment>
<gene>
    <name evidence="3" type="ORF">M670_02957</name>
</gene>
<dbReference type="RefSeq" id="WP_035196421.1">
    <property type="nucleotide sequence ID" value="NZ_JJRY01000012.1"/>
</dbReference>
<dbReference type="InterPro" id="IPR019949">
    <property type="entry name" value="CmoO-like"/>
</dbReference>
<dbReference type="InterPro" id="IPR036661">
    <property type="entry name" value="Luciferase-like_sf"/>
</dbReference>
<dbReference type="PANTHER" id="PTHR30137">
    <property type="entry name" value="LUCIFERASE-LIKE MONOOXYGENASE"/>
    <property type="match status" value="1"/>
</dbReference>
<comment type="caution">
    <text evidence="3">The sequence shown here is derived from an EMBL/GenBank/DDBJ whole genome shotgun (WGS) entry which is preliminary data.</text>
</comment>
<dbReference type="Pfam" id="PF00296">
    <property type="entry name" value="Bac_luciferase"/>
    <property type="match status" value="1"/>
</dbReference>
<dbReference type="GO" id="GO:0005829">
    <property type="term" value="C:cytosol"/>
    <property type="evidence" value="ECO:0007669"/>
    <property type="project" value="TreeGrafter"/>
</dbReference>
<sequence length="334" mass="37655">MANITIPVSVLSLVPVRQGEDAKDAIDAMVDLARATEKMGYERFWIAEHHNTSRLVSSATAILIKHTLEHTEHIRVGSGGIMLPNHSPLVVAEQFGTMATIYPNRLDLGLGRAPGTDMMTANALRRSQHDSVYTFPEDVQGLLNYFGPDEKQGVVKAYPGVDTNIPIYILGSSTDSAYLAARLGLPYVFASHFAPTYMEEAISIYRNRFKPSEYLQKPYMMVCMNVVAAESDEEAQFLATTMHQFGLNIVRRTQAPLMPPTRNMEELWSPLEKQMQLERTRISLIGSKDTVREQITKFQELYNVDEIMAVTYIFDPEKQKSSYKILKEIVEGKK</sequence>
<dbReference type="PATRIC" id="fig|1348973.3.peg.2860"/>
<dbReference type="InterPro" id="IPR050766">
    <property type="entry name" value="Bact_Lucif_Oxidored"/>
</dbReference>
<evidence type="ECO:0000256" key="1">
    <source>
        <dbReference type="ARBA" id="ARBA00007789"/>
    </source>
</evidence>
<accession>A0A072NWR4</accession>